<feature type="transmembrane region" description="Helical" evidence="7">
    <location>
        <begin position="167"/>
        <end position="190"/>
    </location>
</feature>
<comment type="caution">
    <text evidence="8">The sequence shown here is derived from an EMBL/GenBank/DDBJ whole genome shotgun (WGS) entry which is preliminary data.</text>
</comment>
<evidence type="ECO:0000256" key="5">
    <source>
        <dbReference type="ARBA" id="ARBA00023010"/>
    </source>
</evidence>
<dbReference type="Pfam" id="PF00902">
    <property type="entry name" value="TatC"/>
    <property type="match status" value="1"/>
</dbReference>
<keyword evidence="3 7" id="KW-0653">Protein transport</keyword>
<dbReference type="PANTHER" id="PTHR30371">
    <property type="entry name" value="SEC-INDEPENDENT PROTEIN TRANSLOCASE PROTEIN TATC"/>
    <property type="match status" value="1"/>
</dbReference>
<dbReference type="PRINTS" id="PR01840">
    <property type="entry name" value="TATCFAMILY"/>
</dbReference>
<keyword evidence="5 7" id="KW-0811">Translocation</keyword>
<dbReference type="EMBL" id="JAUSRG010000002">
    <property type="protein sequence ID" value="MDP9904112.1"/>
    <property type="molecule type" value="Genomic_DNA"/>
</dbReference>
<keyword evidence="7" id="KW-0813">Transport</keyword>
<dbReference type="PANTHER" id="PTHR30371:SF0">
    <property type="entry name" value="SEC-INDEPENDENT PROTEIN TRANSLOCASE PROTEIN TATC, CHLOROPLASTIC-RELATED"/>
    <property type="match status" value="1"/>
</dbReference>
<comment type="function">
    <text evidence="7">Part of the twin-arginine translocation (Tat) system that transports large folded proteins containing a characteristic twin-arginine motif in their signal peptide across membranes. Together with TatB, TatC is part of a receptor directly interacting with Tat signal peptides.</text>
</comment>
<evidence type="ECO:0000256" key="7">
    <source>
        <dbReference type="HAMAP-Rule" id="MF_00902"/>
    </source>
</evidence>
<reference evidence="8 10" key="1">
    <citation type="submission" date="2023-07" db="EMBL/GenBank/DDBJ databases">
        <title>Sorghum-associated microbial communities from plants grown in Nebraska, USA.</title>
        <authorList>
            <person name="Schachtman D."/>
        </authorList>
    </citation>
    <scope>NUCLEOTIDE SEQUENCE</scope>
    <source>
        <strain evidence="8">DS1006</strain>
        <strain evidence="9 10">DS1016</strain>
    </source>
</reference>
<evidence type="ECO:0000313" key="11">
    <source>
        <dbReference type="Proteomes" id="UP001242995"/>
    </source>
</evidence>
<sequence>MATKTGRKANPEGRMALLDHLRELKNRLIKSAIGILLGAVAGWFLYEPVVNSLSDPLVKIAQETKRTAVLNFASVADPFDFKLRIAIQIGLVLSSPIWIYQVWAFITPGLTKKERRYTLGYMAAAVPLFLVGVYVAWLVIPNVVRALLQFTPQNGANNIDASQYLTFATHMLLFLGIAFLVPVVLVGVNMAGVLSGRTILKAWRITVFLVFVLAAVAAPGADALSMFMLAGPLLVLFFAAIGLCMLNDKRRARQQSKIAAETEATADLATPASDLENL</sequence>
<evidence type="ECO:0000256" key="2">
    <source>
        <dbReference type="ARBA" id="ARBA00022692"/>
    </source>
</evidence>
<evidence type="ECO:0000256" key="1">
    <source>
        <dbReference type="ARBA" id="ARBA00004141"/>
    </source>
</evidence>
<feature type="transmembrane region" description="Helical" evidence="7">
    <location>
        <begin position="118"/>
        <end position="140"/>
    </location>
</feature>
<evidence type="ECO:0000256" key="4">
    <source>
        <dbReference type="ARBA" id="ARBA00022989"/>
    </source>
</evidence>
<dbReference type="InterPro" id="IPR002033">
    <property type="entry name" value="TatC"/>
</dbReference>
<gene>
    <name evidence="7" type="primary">tatC</name>
    <name evidence="8" type="ORF">J2S90_001058</name>
    <name evidence="9" type="ORF">J2S93_000641</name>
</gene>
<feature type="transmembrane region" description="Helical" evidence="7">
    <location>
        <begin position="28"/>
        <end position="46"/>
    </location>
</feature>
<dbReference type="Proteomes" id="UP001242995">
    <property type="component" value="Unassembled WGS sequence"/>
</dbReference>
<dbReference type="HAMAP" id="MF_00902">
    <property type="entry name" value="TatC"/>
    <property type="match status" value="1"/>
</dbReference>
<dbReference type="AlphaFoldDB" id="A0AAW8DER4"/>
<dbReference type="GO" id="GO:0033281">
    <property type="term" value="C:TAT protein transport complex"/>
    <property type="evidence" value="ECO:0007669"/>
    <property type="project" value="UniProtKB-UniRule"/>
</dbReference>
<dbReference type="GO" id="GO:0065002">
    <property type="term" value="P:intracellular protein transmembrane transport"/>
    <property type="evidence" value="ECO:0007669"/>
    <property type="project" value="TreeGrafter"/>
</dbReference>
<name>A0AAW8DER4_9MICC</name>
<evidence type="ECO:0000256" key="6">
    <source>
        <dbReference type="ARBA" id="ARBA00023136"/>
    </source>
</evidence>
<keyword evidence="7" id="KW-1003">Cell membrane</keyword>
<comment type="subunit">
    <text evidence="7">The Tat system comprises two distinct complexes: a TatABC complex, containing multiple copies of TatA, TatB and TatC subunits, and a separate TatA complex, containing only TatA subunits. Substrates initially bind to the TatABC complex, which probably triggers association of the separate TatA complex to form the active translocon.</text>
</comment>
<comment type="subcellular location">
    <subcellularLocation>
        <location evidence="7">Cell membrane</location>
        <topology evidence="7">Multi-pass membrane protein</topology>
    </subcellularLocation>
    <subcellularLocation>
        <location evidence="1">Membrane</location>
        <topology evidence="1">Multi-pass membrane protein</topology>
    </subcellularLocation>
</comment>
<proteinExistence type="inferred from homology"/>
<evidence type="ECO:0000313" key="9">
    <source>
        <dbReference type="EMBL" id="MDQ0179234.1"/>
    </source>
</evidence>
<accession>A0AAW8DER4</accession>
<dbReference type="EMBL" id="JAUSTF010000001">
    <property type="protein sequence ID" value="MDQ0179234.1"/>
    <property type="molecule type" value="Genomic_DNA"/>
</dbReference>
<dbReference type="NCBIfam" id="TIGR00945">
    <property type="entry name" value="tatC"/>
    <property type="match status" value="1"/>
</dbReference>
<feature type="transmembrane region" description="Helical" evidence="7">
    <location>
        <begin position="85"/>
        <end position="106"/>
    </location>
</feature>
<evidence type="ECO:0000256" key="3">
    <source>
        <dbReference type="ARBA" id="ARBA00022927"/>
    </source>
</evidence>
<dbReference type="GO" id="GO:0043953">
    <property type="term" value="P:protein transport by the Tat complex"/>
    <property type="evidence" value="ECO:0007669"/>
    <property type="project" value="UniProtKB-UniRule"/>
</dbReference>
<protein>
    <recommendedName>
        <fullName evidence="7">Sec-independent protein translocase protein TatC</fullName>
    </recommendedName>
</protein>
<keyword evidence="4 7" id="KW-1133">Transmembrane helix</keyword>
<organism evidence="8 11">
    <name type="scientific">Arthrobacter bambusae</name>
    <dbReference type="NCBI Taxonomy" id="1338426"/>
    <lineage>
        <taxon>Bacteria</taxon>
        <taxon>Bacillati</taxon>
        <taxon>Actinomycetota</taxon>
        <taxon>Actinomycetes</taxon>
        <taxon>Micrococcales</taxon>
        <taxon>Micrococcaceae</taxon>
        <taxon>Arthrobacter</taxon>
    </lineage>
</organism>
<keyword evidence="10" id="KW-1185">Reference proteome</keyword>
<evidence type="ECO:0000313" key="10">
    <source>
        <dbReference type="Proteomes" id="UP001230951"/>
    </source>
</evidence>
<feature type="transmembrane region" description="Helical" evidence="7">
    <location>
        <begin position="227"/>
        <end position="246"/>
    </location>
</feature>
<dbReference type="GO" id="GO:0009977">
    <property type="term" value="F:proton motive force dependent protein transmembrane transporter activity"/>
    <property type="evidence" value="ECO:0007669"/>
    <property type="project" value="TreeGrafter"/>
</dbReference>
<evidence type="ECO:0000313" key="8">
    <source>
        <dbReference type="EMBL" id="MDP9904112.1"/>
    </source>
</evidence>
<comment type="similarity">
    <text evidence="7">Belongs to the TatC family.</text>
</comment>
<keyword evidence="2 7" id="KW-0812">Transmembrane</keyword>
<dbReference type="Proteomes" id="UP001230951">
    <property type="component" value="Unassembled WGS sequence"/>
</dbReference>
<feature type="transmembrane region" description="Helical" evidence="7">
    <location>
        <begin position="202"/>
        <end position="221"/>
    </location>
</feature>
<keyword evidence="6 7" id="KW-0472">Membrane</keyword>